<evidence type="ECO:0000256" key="3">
    <source>
        <dbReference type="ARBA" id="ARBA00022723"/>
    </source>
</evidence>
<dbReference type="GO" id="GO:0020037">
    <property type="term" value="F:heme binding"/>
    <property type="evidence" value="ECO:0007669"/>
    <property type="project" value="InterPro"/>
</dbReference>
<dbReference type="SUPFAM" id="SSF48264">
    <property type="entry name" value="Cytochrome P450"/>
    <property type="match status" value="1"/>
</dbReference>
<keyword evidence="5" id="KW-0349">Heme</keyword>
<reference evidence="6" key="1">
    <citation type="submission" date="2023-01" db="EMBL/GenBank/DDBJ databases">
        <authorList>
            <person name="Van Ghelder C."/>
            <person name="Rancurel C."/>
        </authorList>
    </citation>
    <scope>NUCLEOTIDE SEQUENCE</scope>
    <source>
        <strain evidence="6">CNCM I-4278</strain>
    </source>
</reference>
<dbReference type="Pfam" id="PF00067">
    <property type="entry name" value="p450"/>
    <property type="match status" value="1"/>
</dbReference>
<evidence type="ECO:0000256" key="5">
    <source>
        <dbReference type="PIRSR" id="PIRSR602403-1"/>
    </source>
</evidence>
<dbReference type="GO" id="GO:0016705">
    <property type="term" value="F:oxidoreductase activity, acting on paired donors, with incorporation or reduction of molecular oxygen"/>
    <property type="evidence" value="ECO:0007669"/>
    <property type="project" value="InterPro"/>
</dbReference>
<dbReference type="EMBL" id="CAOQHR010000002">
    <property type="protein sequence ID" value="CAI6328924.1"/>
    <property type="molecule type" value="Genomic_DNA"/>
</dbReference>
<evidence type="ECO:0000313" key="7">
    <source>
        <dbReference type="Proteomes" id="UP001152607"/>
    </source>
</evidence>
<dbReference type="Proteomes" id="UP001152607">
    <property type="component" value="Unassembled WGS sequence"/>
</dbReference>
<dbReference type="GO" id="GO:0005506">
    <property type="term" value="F:iron ion binding"/>
    <property type="evidence" value="ECO:0007669"/>
    <property type="project" value="InterPro"/>
</dbReference>
<name>A0A9W4XGP9_9PLEO</name>
<keyword evidence="7" id="KW-1185">Reference proteome</keyword>
<comment type="similarity">
    <text evidence="2">Belongs to the cytochrome P450 family.</text>
</comment>
<dbReference type="InterPro" id="IPR001128">
    <property type="entry name" value="Cyt_P450"/>
</dbReference>
<accession>A0A9W4XGP9</accession>
<evidence type="ECO:0000256" key="2">
    <source>
        <dbReference type="ARBA" id="ARBA00010617"/>
    </source>
</evidence>
<dbReference type="CDD" id="cd11062">
    <property type="entry name" value="CYP58-like"/>
    <property type="match status" value="1"/>
</dbReference>
<feature type="binding site" description="axial binding residue" evidence="5">
    <location>
        <position position="409"/>
    </location>
    <ligand>
        <name>heme</name>
        <dbReference type="ChEBI" id="CHEBI:30413"/>
    </ligand>
    <ligandPart>
        <name>Fe</name>
        <dbReference type="ChEBI" id="CHEBI:18248"/>
    </ligandPart>
</feature>
<evidence type="ECO:0000313" key="6">
    <source>
        <dbReference type="EMBL" id="CAI6328924.1"/>
    </source>
</evidence>
<dbReference type="OrthoDB" id="3945418at2759"/>
<dbReference type="InterPro" id="IPR036396">
    <property type="entry name" value="Cyt_P450_sf"/>
</dbReference>
<sequence length="471" mass="53259">MELTTLCLVILILYTAYLILRSIYNVTLHPLAGFPGPWWAGASEIPEMYFNLILGGRYFKQVENMHKRHTKITGAPTAHHSASNHIEHRRFRAPVATFFSKSNVTRLEHIIQNNVDKFVGNLKQAKTLGKVIHAKNAFGVLTFDIMNEYAYNVKSNLLNNNLDFKNPFLEALVRIMFSGPWATYFPFLLTLAKIIPRKAQMIINPSMKPILEYRAQCESQAAQAVKTVRGGKFAETPTTIFDSVARSRLSAAERSLERLTDEGWMLSLAGLEIPSRFMTNITCHLLLNPLILAKLRRELLTVMPTPDSRPSWATLSILPYLTAVIKEGLRCETILIFRSARMSMTDLVYKNWVIPAGTSIGCSPYLINNNADIFPEPQVFRPERWIEADANGENLNKYLATFVKGARNCVGMQLAYAELYLTVAAVFRNFVLEIVDSSLEDITAYRSYGLGFNKQYGFGINIKVSKVLEEE</sequence>
<dbReference type="InterPro" id="IPR050121">
    <property type="entry name" value="Cytochrome_P450_monoxygenase"/>
</dbReference>
<dbReference type="GO" id="GO:0004497">
    <property type="term" value="F:monooxygenase activity"/>
    <property type="evidence" value="ECO:0007669"/>
    <property type="project" value="InterPro"/>
</dbReference>
<dbReference type="PANTHER" id="PTHR24305:SF231">
    <property type="entry name" value="P450, PUTATIVE (EUROFUNG)-RELATED"/>
    <property type="match status" value="1"/>
</dbReference>
<protein>
    <recommendedName>
        <fullName evidence="8">Cytochrome P450</fullName>
    </recommendedName>
</protein>
<evidence type="ECO:0000256" key="1">
    <source>
        <dbReference type="ARBA" id="ARBA00001971"/>
    </source>
</evidence>
<organism evidence="6 7">
    <name type="scientific">Periconia digitata</name>
    <dbReference type="NCBI Taxonomy" id="1303443"/>
    <lineage>
        <taxon>Eukaryota</taxon>
        <taxon>Fungi</taxon>
        <taxon>Dikarya</taxon>
        <taxon>Ascomycota</taxon>
        <taxon>Pezizomycotina</taxon>
        <taxon>Dothideomycetes</taxon>
        <taxon>Pleosporomycetidae</taxon>
        <taxon>Pleosporales</taxon>
        <taxon>Massarineae</taxon>
        <taxon>Periconiaceae</taxon>
        <taxon>Periconia</taxon>
    </lineage>
</organism>
<evidence type="ECO:0008006" key="8">
    <source>
        <dbReference type="Google" id="ProtNLM"/>
    </source>
</evidence>
<dbReference type="AlphaFoldDB" id="A0A9W4XGP9"/>
<dbReference type="Gene3D" id="1.10.630.10">
    <property type="entry name" value="Cytochrome P450"/>
    <property type="match status" value="1"/>
</dbReference>
<comment type="cofactor">
    <cofactor evidence="1 5">
        <name>heme</name>
        <dbReference type="ChEBI" id="CHEBI:30413"/>
    </cofactor>
</comment>
<dbReference type="PRINTS" id="PR00465">
    <property type="entry name" value="EP450IV"/>
</dbReference>
<keyword evidence="3 5" id="KW-0479">Metal-binding</keyword>
<dbReference type="InterPro" id="IPR002403">
    <property type="entry name" value="Cyt_P450_E_grp-IV"/>
</dbReference>
<gene>
    <name evidence="6" type="ORF">PDIGIT_LOCUS4043</name>
</gene>
<comment type="caution">
    <text evidence="6">The sequence shown here is derived from an EMBL/GenBank/DDBJ whole genome shotgun (WGS) entry which is preliminary data.</text>
</comment>
<evidence type="ECO:0000256" key="4">
    <source>
        <dbReference type="ARBA" id="ARBA00023004"/>
    </source>
</evidence>
<proteinExistence type="inferred from homology"/>
<dbReference type="PANTHER" id="PTHR24305">
    <property type="entry name" value="CYTOCHROME P450"/>
    <property type="match status" value="1"/>
</dbReference>
<keyword evidence="4 5" id="KW-0408">Iron</keyword>